<accession>A0AA39T8N8</accession>
<name>A0AA39T8N8_9AGAR</name>
<dbReference type="Proteomes" id="UP001175227">
    <property type="component" value="Unassembled WGS sequence"/>
</dbReference>
<organism evidence="1 2">
    <name type="scientific">Armillaria novae-zelandiae</name>
    <dbReference type="NCBI Taxonomy" id="153914"/>
    <lineage>
        <taxon>Eukaryota</taxon>
        <taxon>Fungi</taxon>
        <taxon>Dikarya</taxon>
        <taxon>Basidiomycota</taxon>
        <taxon>Agaricomycotina</taxon>
        <taxon>Agaricomycetes</taxon>
        <taxon>Agaricomycetidae</taxon>
        <taxon>Agaricales</taxon>
        <taxon>Marasmiineae</taxon>
        <taxon>Physalacriaceae</taxon>
        <taxon>Armillaria</taxon>
    </lineage>
</organism>
<evidence type="ECO:0000313" key="2">
    <source>
        <dbReference type="Proteomes" id="UP001175227"/>
    </source>
</evidence>
<keyword evidence="2" id="KW-1185">Reference proteome</keyword>
<evidence type="ECO:0000313" key="1">
    <source>
        <dbReference type="EMBL" id="KAK0471926.1"/>
    </source>
</evidence>
<sequence>MTPIGMESLPDTGTKINLTMCPGPTSEDGIGFVIGTVHDNGTDYYGTCAWPNDDILPEGLGVIENNSSTSRSVMVDDMAVLVPSTMPDNVHKLTFSSFGLVTRCQRVVDCYLIGGASKTDSYALHCPTFDPAYYINGTIADCSSGSTINMFNMTNNVVRETSGFHPLHSVLNPYGVLLTTFWANDDILTDDTPGWLYLPAGCYGTLDGNNGYAFATPPVLSDFNTTTALFTAFFPSYQTSLVNYLIYTLKTTSALFTEVVFNTLLSRNMSYAAVGLVSSSFRTRQRQERSTESTAIELVQLRLTNALASIAERFSDPARPELLLETSAVDMFHEHPHAEKLGVVISDDEGEDSGEGIIRRRRTFKVESIERRLMTLSGSTITSDSDFGPKEN</sequence>
<gene>
    <name evidence="1" type="ORF">IW261DRAFT_1611842</name>
</gene>
<comment type="caution">
    <text evidence="1">The sequence shown here is derived from an EMBL/GenBank/DDBJ whole genome shotgun (WGS) entry which is preliminary data.</text>
</comment>
<dbReference type="AlphaFoldDB" id="A0AA39T8N8"/>
<proteinExistence type="predicted"/>
<reference evidence="1" key="1">
    <citation type="submission" date="2023-06" db="EMBL/GenBank/DDBJ databases">
        <authorList>
            <consortium name="Lawrence Berkeley National Laboratory"/>
            <person name="Ahrendt S."/>
            <person name="Sahu N."/>
            <person name="Indic B."/>
            <person name="Wong-Bajracharya J."/>
            <person name="Merenyi Z."/>
            <person name="Ke H.-M."/>
            <person name="Monk M."/>
            <person name="Kocsube S."/>
            <person name="Drula E."/>
            <person name="Lipzen A."/>
            <person name="Balint B."/>
            <person name="Henrissat B."/>
            <person name="Andreopoulos B."/>
            <person name="Martin F.M."/>
            <person name="Harder C.B."/>
            <person name="Rigling D."/>
            <person name="Ford K.L."/>
            <person name="Foster G.D."/>
            <person name="Pangilinan J."/>
            <person name="Papanicolaou A."/>
            <person name="Barry K."/>
            <person name="LaButti K."/>
            <person name="Viragh M."/>
            <person name="Koriabine M."/>
            <person name="Yan M."/>
            <person name="Riley R."/>
            <person name="Champramary S."/>
            <person name="Plett K.L."/>
            <person name="Tsai I.J."/>
            <person name="Slot J."/>
            <person name="Sipos G."/>
            <person name="Plett J."/>
            <person name="Nagy L.G."/>
            <person name="Grigoriev I.V."/>
        </authorList>
    </citation>
    <scope>NUCLEOTIDE SEQUENCE</scope>
    <source>
        <strain evidence="1">ICMP 16352</strain>
    </source>
</reference>
<dbReference type="EMBL" id="JAUEPR010000045">
    <property type="protein sequence ID" value="KAK0471926.1"/>
    <property type="molecule type" value="Genomic_DNA"/>
</dbReference>
<protein>
    <submittedName>
        <fullName evidence="1">Uncharacterized protein</fullName>
    </submittedName>
</protein>